<feature type="domain" description="Zn(2)-C6 fungal-type" evidence="3">
    <location>
        <begin position="11"/>
        <end position="38"/>
    </location>
</feature>
<feature type="region of interest" description="Disordered" evidence="2">
    <location>
        <begin position="53"/>
        <end position="123"/>
    </location>
</feature>
<dbReference type="InterPro" id="IPR001138">
    <property type="entry name" value="Zn2Cys6_DnaBD"/>
</dbReference>
<dbReference type="GO" id="GO:0000981">
    <property type="term" value="F:DNA-binding transcription factor activity, RNA polymerase II-specific"/>
    <property type="evidence" value="ECO:0007669"/>
    <property type="project" value="InterPro"/>
</dbReference>
<gene>
    <name evidence="4" type="ORF">QBC41DRAFT_234085</name>
</gene>
<evidence type="ECO:0000259" key="3">
    <source>
        <dbReference type="PROSITE" id="PS50048"/>
    </source>
</evidence>
<dbReference type="AlphaFoldDB" id="A0AA39Z4R8"/>
<sequence length="275" mass="29432">MADTLKRTFHGCLTCRKRKVRCLGGSPCQNCSRMNITCHSSFETNLRIRVSTPTGQKVVDSKPAPIRGLRRLPQPPASTPPAATPSFNDTSQNENHPPISFEPHFSSFSLSQPPPPPPSGYVASMPPIQQFTTTTTTQPQAVLSLPSFDSGLYTWNGGFDFTCIDPSLETAGGFSNSFNNHTSSLGVMSHNNNNNNNNTDLMGYADLMSGLPAAFTGGAQIPSLLSENGFLVGFPAQEGGTREWVPKRRRRGKKVVDRKGGGGGGGGGGGWGYQR</sequence>
<dbReference type="PROSITE" id="PS00463">
    <property type="entry name" value="ZN2_CY6_FUNGAL_1"/>
    <property type="match status" value="1"/>
</dbReference>
<reference evidence="4" key="1">
    <citation type="submission" date="2023-06" db="EMBL/GenBank/DDBJ databases">
        <title>Genome-scale phylogeny and comparative genomics of the fungal order Sordariales.</title>
        <authorList>
            <consortium name="Lawrence Berkeley National Laboratory"/>
            <person name="Hensen N."/>
            <person name="Bonometti L."/>
            <person name="Westerberg I."/>
            <person name="Brannstrom I.O."/>
            <person name="Guillou S."/>
            <person name="Cros-Aarteil S."/>
            <person name="Calhoun S."/>
            <person name="Haridas S."/>
            <person name="Kuo A."/>
            <person name="Mondo S."/>
            <person name="Pangilinan J."/>
            <person name="Riley R."/>
            <person name="Labutti K."/>
            <person name="Andreopoulos B."/>
            <person name="Lipzen A."/>
            <person name="Chen C."/>
            <person name="Yanf M."/>
            <person name="Daum C."/>
            <person name="Ng V."/>
            <person name="Clum A."/>
            <person name="Steindorff A."/>
            <person name="Ohm R."/>
            <person name="Martin F."/>
            <person name="Silar P."/>
            <person name="Natvig D."/>
            <person name="Lalanne C."/>
            <person name="Gautier V."/>
            <person name="Ament-Velasquez S.L."/>
            <person name="Kruys A."/>
            <person name="Hutchinson M.I."/>
            <person name="Powell A.J."/>
            <person name="Barry K."/>
            <person name="Miller A.N."/>
            <person name="Grigoriev I.V."/>
            <person name="Debuchy R."/>
            <person name="Gladieux P."/>
            <person name="Thoren M.H."/>
            <person name="Johannesson H."/>
        </authorList>
    </citation>
    <scope>NUCLEOTIDE SEQUENCE</scope>
    <source>
        <strain evidence="4">CBS 307.81</strain>
    </source>
</reference>
<protein>
    <recommendedName>
        <fullName evidence="3">Zn(2)-C6 fungal-type domain-containing protein</fullName>
    </recommendedName>
</protein>
<organism evidence="4 5">
    <name type="scientific">Cercophora samala</name>
    <dbReference type="NCBI Taxonomy" id="330535"/>
    <lineage>
        <taxon>Eukaryota</taxon>
        <taxon>Fungi</taxon>
        <taxon>Dikarya</taxon>
        <taxon>Ascomycota</taxon>
        <taxon>Pezizomycotina</taxon>
        <taxon>Sordariomycetes</taxon>
        <taxon>Sordariomycetidae</taxon>
        <taxon>Sordariales</taxon>
        <taxon>Lasiosphaeriaceae</taxon>
        <taxon>Cercophora</taxon>
    </lineage>
</organism>
<name>A0AA39Z4R8_9PEZI</name>
<dbReference type="PANTHER" id="PTHR37534">
    <property type="entry name" value="TRANSCRIPTIONAL ACTIVATOR PROTEIN UGA3"/>
    <property type="match status" value="1"/>
</dbReference>
<feature type="compositionally biased region" description="Gly residues" evidence="2">
    <location>
        <begin position="261"/>
        <end position="275"/>
    </location>
</feature>
<dbReference type="Proteomes" id="UP001174997">
    <property type="component" value="Unassembled WGS sequence"/>
</dbReference>
<dbReference type="InterPro" id="IPR036864">
    <property type="entry name" value="Zn2-C6_fun-type_DNA-bd_sf"/>
</dbReference>
<feature type="region of interest" description="Disordered" evidence="2">
    <location>
        <begin position="247"/>
        <end position="275"/>
    </location>
</feature>
<dbReference type="PROSITE" id="PS50048">
    <property type="entry name" value="ZN2_CY6_FUNGAL_2"/>
    <property type="match status" value="1"/>
</dbReference>
<dbReference type="EMBL" id="JAULSY010000124">
    <property type="protein sequence ID" value="KAK0663986.1"/>
    <property type="molecule type" value="Genomic_DNA"/>
</dbReference>
<dbReference type="SUPFAM" id="SSF57701">
    <property type="entry name" value="Zn2/Cys6 DNA-binding domain"/>
    <property type="match status" value="1"/>
</dbReference>
<evidence type="ECO:0000256" key="2">
    <source>
        <dbReference type="SAM" id="MobiDB-lite"/>
    </source>
</evidence>
<dbReference type="Gene3D" id="4.10.240.10">
    <property type="entry name" value="Zn(2)-C6 fungal-type DNA-binding domain"/>
    <property type="match status" value="1"/>
</dbReference>
<dbReference type="SMART" id="SM00066">
    <property type="entry name" value="GAL4"/>
    <property type="match status" value="1"/>
</dbReference>
<dbReference type="Pfam" id="PF00172">
    <property type="entry name" value="Zn_clus"/>
    <property type="match status" value="1"/>
</dbReference>
<keyword evidence="1" id="KW-0539">Nucleus</keyword>
<evidence type="ECO:0000313" key="4">
    <source>
        <dbReference type="EMBL" id="KAK0663986.1"/>
    </source>
</evidence>
<keyword evidence="5" id="KW-1185">Reference proteome</keyword>
<proteinExistence type="predicted"/>
<dbReference type="CDD" id="cd00067">
    <property type="entry name" value="GAL4"/>
    <property type="match status" value="1"/>
</dbReference>
<dbReference type="GO" id="GO:0008270">
    <property type="term" value="F:zinc ion binding"/>
    <property type="evidence" value="ECO:0007669"/>
    <property type="project" value="InterPro"/>
</dbReference>
<dbReference type="GO" id="GO:0000976">
    <property type="term" value="F:transcription cis-regulatory region binding"/>
    <property type="evidence" value="ECO:0007669"/>
    <property type="project" value="TreeGrafter"/>
</dbReference>
<evidence type="ECO:0000313" key="5">
    <source>
        <dbReference type="Proteomes" id="UP001174997"/>
    </source>
</evidence>
<dbReference type="GO" id="GO:0005634">
    <property type="term" value="C:nucleus"/>
    <property type="evidence" value="ECO:0007669"/>
    <property type="project" value="TreeGrafter"/>
</dbReference>
<feature type="compositionally biased region" description="Pro residues" evidence="2">
    <location>
        <begin position="73"/>
        <end position="83"/>
    </location>
</feature>
<dbReference type="PANTHER" id="PTHR37534:SF49">
    <property type="entry name" value="LYSINE BIOSYNTHESIS REGULATORY PROTEIN LYS14"/>
    <property type="match status" value="1"/>
</dbReference>
<evidence type="ECO:0000256" key="1">
    <source>
        <dbReference type="ARBA" id="ARBA00023242"/>
    </source>
</evidence>
<accession>A0AA39Z4R8</accession>
<comment type="caution">
    <text evidence="4">The sequence shown here is derived from an EMBL/GenBank/DDBJ whole genome shotgun (WGS) entry which is preliminary data.</text>
</comment>
<dbReference type="GO" id="GO:0045944">
    <property type="term" value="P:positive regulation of transcription by RNA polymerase II"/>
    <property type="evidence" value="ECO:0007669"/>
    <property type="project" value="TreeGrafter"/>
</dbReference>